<evidence type="ECO:0000256" key="2">
    <source>
        <dbReference type="ARBA" id="ARBA00023012"/>
    </source>
</evidence>
<dbReference type="Pfam" id="PF00072">
    <property type="entry name" value="Response_reg"/>
    <property type="match status" value="1"/>
</dbReference>
<evidence type="ECO:0000256" key="4">
    <source>
        <dbReference type="ARBA" id="ARBA00023125"/>
    </source>
</evidence>
<evidence type="ECO:0000259" key="8">
    <source>
        <dbReference type="PROSITE" id="PS50110"/>
    </source>
</evidence>
<evidence type="ECO:0000313" key="9">
    <source>
        <dbReference type="EMBL" id="QEX16418.1"/>
    </source>
</evidence>
<name>A0A5J6MG15_9PROT</name>
<dbReference type="PRINTS" id="PR00038">
    <property type="entry name" value="HTHLUXR"/>
</dbReference>
<accession>A0A5J6MG15</accession>
<dbReference type="PANTHER" id="PTHR44688:SF16">
    <property type="entry name" value="DNA-BINDING TRANSCRIPTIONAL ACTIVATOR DEVR_DOSR"/>
    <property type="match status" value="1"/>
</dbReference>
<keyword evidence="3" id="KW-0805">Transcription regulation</keyword>
<dbReference type="InterPro" id="IPR001789">
    <property type="entry name" value="Sig_transdc_resp-reg_receiver"/>
</dbReference>
<evidence type="ECO:0000256" key="1">
    <source>
        <dbReference type="ARBA" id="ARBA00022553"/>
    </source>
</evidence>
<dbReference type="InterPro" id="IPR011006">
    <property type="entry name" value="CheY-like_superfamily"/>
</dbReference>
<feature type="modified residue" description="4-aspartylphosphate" evidence="6">
    <location>
        <position position="56"/>
    </location>
</feature>
<dbReference type="InterPro" id="IPR016032">
    <property type="entry name" value="Sig_transdc_resp-reg_C-effctor"/>
</dbReference>
<dbReference type="PANTHER" id="PTHR44688">
    <property type="entry name" value="DNA-BINDING TRANSCRIPTIONAL ACTIVATOR DEVR_DOSR"/>
    <property type="match status" value="1"/>
</dbReference>
<dbReference type="SMART" id="SM00448">
    <property type="entry name" value="REC"/>
    <property type="match status" value="1"/>
</dbReference>
<dbReference type="Pfam" id="PF00196">
    <property type="entry name" value="GerE"/>
    <property type="match status" value="1"/>
</dbReference>
<sequence length="209" mass="22551">MAPDSIVFIVDDDGAVRDSLVTLLESHGYRALSFPSAETFVDFLEAPPSAGCLLLDVNLPGASGLTLLRRMSEKFQDMPILMITGMGQVAVAVEAMKAGALDFLEKPLDPDRLFALVDRALDISARASASTQERCRARARLDHLTPRELAVFEQLAMGRTNKQIAAELEISPRTVEIHRANLMAKLEATSVADLISLSAAAGTKRDTGE</sequence>
<dbReference type="Proteomes" id="UP000326202">
    <property type="component" value="Chromosome"/>
</dbReference>
<dbReference type="Gene3D" id="1.10.10.10">
    <property type="entry name" value="Winged helix-like DNA-binding domain superfamily/Winged helix DNA-binding domain"/>
    <property type="match status" value="1"/>
</dbReference>
<keyword evidence="5" id="KW-0804">Transcription</keyword>
<keyword evidence="4 9" id="KW-0238">DNA-binding</keyword>
<feature type="domain" description="HTH luxR-type" evidence="7">
    <location>
        <begin position="137"/>
        <end position="202"/>
    </location>
</feature>
<proteinExistence type="predicted"/>
<dbReference type="InterPro" id="IPR000792">
    <property type="entry name" value="Tscrpt_reg_LuxR_C"/>
</dbReference>
<dbReference type="GO" id="GO:0006355">
    <property type="term" value="P:regulation of DNA-templated transcription"/>
    <property type="evidence" value="ECO:0007669"/>
    <property type="project" value="InterPro"/>
</dbReference>
<dbReference type="PROSITE" id="PS50043">
    <property type="entry name" value="HTH_LUXR_2"/>
    <property type="match status" value="1"/>
</dbReference>
<evidence type="ECO:0000256" key="6">
    <source>
        <dbReference type="PROSITE-ProRule" id="PRU00169"/>
    </source>
</evidence>
<evidence type="ECO:0000259" key="7">
    <source>
        <dbReference type="PROSITE" id="PS50043"/>
    </source>
</evidence>
<protein>
    <submittedName>
        <fullName evidence="9">DNA-binding response regulator</fullName>
    </submittedName>
</protein>
<reference evidence="9 10" key="1">
    <citation type="submission" date="2019-08" db="EMBL/GenBank/DDBJ databases">
        <title>Hyperibacter terrae gen. nov., sp. nov. and Hyperibacter viscosus sp. nov., two new members in the family Rhodospirillaceae isolated from the rhizosphere of Hypericum perforatum.</title>
        <authorList>
            <person name="Noviana Z."/>
        </authorList>
    </citation>
    <scope>NUCLEOTIDE SEQUENCE [LARGE SCALE GENOMIC DNA]</scope>
    <source>
        <strain evidence="9 10">R5913</strain>
    </source>
</reference>
<dbReference type="FunFam" id="3.40.50.2300:FF:000018">
    <property type="entry name" value="DNA-binding transcriptional regulator NtrC"/>
    <property type="match status" value="1"/>
</dbReference>
<dbReference type="SUPFAM" id="SSF52172">
    <property type="entry name" value="CheY-like"/>
    <property type="match status" value="1"/>
</dbReference>
<dbReference type="KEGG" id="htq:FRZ44_17110"/>
<dbReference type="GO" id="GO:0000160">
    <property type="term" value="P:phosphorelay signal transduction system"/>
    <property type="evidence" value="ECO:0007669"/>
    <property type="project" value="UniProtKB-KW"/>
</dbReference>
<keyword evidence="1 6" id="KW-0597">Phosphoprotein</keyword>
<dbReference type="GO" id="GO:0003677">
    <property type="term" value="F:DNA binding"/>
    <property type="evidence" value="ECO:0007669"/>
    <property type="project" value="UniProtKB-KW"/>
</dbReference>
<dbReference type="SUPFAM" id="SSF46894">
    <property type="entry name" value="C-terminal effector domain of the bipartite response regulators"/>
    <property type="match status" value="1"/>
</dbReference>
<dbReference type="SMART" id="SM00421">
    <property type="entry name" value="HTH_LUXR"/>
    <property type="match status" value="1"/>
</dbReference>
<evidence type="ECO:0000256" key="3">
    <source>
        <dbReference type="ARBA" id="ARBA00023015"/>
    </source>
</evidence>
<dbReference type="PROSITE" id="PS50110">
    <property type="entry name" value="RESPONSE_REGULATORY"/>
    <property type="match status" value="1"/>
</dbReference>
<dbReference type="RefSeq" id="WP_191908487.1">
    <property type="nucleotide sequence ID" value="NZ_CP042906.1"/>
</dbReference>
<dbReference type="AlphaFoldDB" id="A0A5J6MG15"/>
<evidence type="ECO:0000256" key="5">
    <source>
        <dbReference type="ARBA" id="ARBA00023163"/>
    </source>
</evidence>
<organism evidence="9 10">
    <name type="scientific">Hypericibacter terrae</name>
    <dbReference type="NCBI Taxonomy" id="2602015"/>
    <lineage>
        <taxon>Bacteria</taxon>
        <taxon>Pseudomonadati</taxon>
        <taxon>Pseudomonadota</taxon>
        <taxon>Alphaproteobacteria</taxon>
        <taxon>Rhodospirillales</taxon>
        <taxon>Dongiaceae</taxon>
        <taxon>Hypericibacter</taxon>
    </lineage>
</organism>
<gene>
    <name evidence="9" type="ORF">FRZ44_17110</name>
</gene>
<dbReference type="InterPro" id="IPR036388">
    <property type="entry name" value="WH-like_DNA-bd_sf"/>
</dbReference>
<dbReference type="EMBL" id="CP042906">
    <property type="protein sequence ID" value="QEX16418.1"/>
    <property type="molecule type" value="Genomic_DNA"/>
</dbReference>
<dbReference type="Gene3D" id="3.40.50.2300">
    <property type="match status" value="1"/>
</dbReference>
<feature type="domain" description="Response regulatory" evidence="8">
    <location>
        <begin position="6"/>
        <end position="121"/>
    </location>
</feature>
<dbReference type="CDD" id="cd06170">
    <property type="entry name" value="LuxR_C_like"/>
    <property type="match status" value="1"/>
</dbReference>
<dbReference type="PROSITE" id="PS00622">
    <property type="entry name" value="HTH_LUXR_1"/>
    <property type="match status" value="1"/>
</dbReference>
<keyword evidence="10" id="KW-1185">Reference proteome</keyword>
<evidence type="ECO:0000313" key="10">
    <source>
        <dbReference type="Proteomes" id="UP000326202"/>
    </source>
</evidence>
<keyword evidence="2" id="KW-0902">Two-component regulatory system</keyword>